<feature type="compositionally biased region" description="Basic residues" evidence="1">
    <location>
        <begin position="44"/>
        <end position="65"/>
    </location>
</feature>
<keyword evidence="3" id="KW-1185">Reference proteome</keyword>
<gene>
    <name evidence="2" type="ORF">PECUL_23A058513</name>
</gene>
<dbReference type="Proteomes" id="UP001295444">
    <property type="component" value="Chromosome 07"/>
</dbReference>
<evidence type="ECO:0000313" key="3">
    <source>
        <dbReference type="Proteomes" id="UP001295444"/>
    </source>
</evidence>
<feature type="compositionally biased region" description="Polar residues" evidence="1">
    <location>
        <begin position="1"/>
        <end position="11"/>
    </location>
</feature>
<sequence>MEARKPTSQPQKQRRRRRGEPASPVGKVPHKASVHPHSNPPRGKAAKHVPRRQSHGTRTQRRTTRGHYSLPARRDLIYHIARFHGSQPQAPSKAW</sequence>
<organism evidence="2 3">
    <name type="scientific">Pelobates cultripes</name>
    <name type="common">Western spadefoot toad</name>
    <dbReference type="NCBI Taxonomy" id="61616"/>
    <lineage>
        <taxon>Eukaryota</taxon>
        <taxon>Metazoa</taxon>
        <taxon>Chordata</taxon>
        <taxon>Craniata</taxon>
        <taxon>Vertebrata</taxon>
        <taxon>Euteleostomi</taxon>
        <taxon>Amphibia</taxon>
        <taxon>Batrachia</taxon>
        <taxon>Anura</taxon>
        <taxon>Pelobatoidea</taxon>
        <taxon>Pelobatidae</taxon>
        <taxon>Pelobates</taxon>
    </lineage>
</organism>
<evidence type="ECO:0000313" key="2">
    <source>
        <dbReference type="EMBL" id="CAH2306298.1"/>
    </source>
</evidence>
<reference evidence="2" key="1">
    <citation type="submission" date="2022-03" db="EMBL/GenBank/DDBJ databases">
        <authorList>
            <person name="Alioto T."/>
            <person name="Alioto T."/>
            <person name="Gomez Garrido J."/>
        </authorList>
    </citation>
    <scope>NUCLEOTIDE SEQUENCE</scope>
</reference>
<feature type="non-terminal residue" evidence="2">
    <location>
        <position position="95"/>
    </location>
</feature>
<proteinExistence type="predicted"/>
<protein>
    <submittedName>
        <fullName evidence="2">Uncharacterized protein</fullName>
    </submittedName>
</protein>
<accession>A0AAD1SQB9</accession>
<feature type="region of interest" description="Disordered" evidence="1">
    <location>
        <begin position="1"/>
        <end position="71"/>
    </location>
</feature>
<name>A0AAD1SQB9_PELCU</name>
<dbReference type="EMBL" id="OW240918">
    <property type="protein sequence ID" value="CAH2306298.1"/>
    <property type="molecule type" value="Genomic_DNA"/>
</dbReference>
<dbReference type="AlphaFoldDB" id="A0AAD1SQB9"/>
<evidence type="ECO:0000256" key="1">
    <source>
        <dbReference type="SAM" id="MobiDB-lite"/>
    </source>
</evidence>